<organism evidence="1">
    <name type="scientific">marine metagenome</name>
    <dbReference type="NCBI Taxonomy" id="408172"/>
    <lineage>
        <taxon>unclassified sequences</taxon>
        <taxon>metagenomes</taxon>
        <taxon>ecological metagenomes</taxon>
    </lineage>
</organism>
<dbReference type="Pfam" id="PF01791">
    <property type="entry name" value="DeoC"/>
    <property type="match status" value="1"/>
</dbReference>
<dbReference type="Gene3D" id="3.20.20.70">
    <property type="entry name" value="Aldolase class I"/>
    <property type="match status" value="1"/>
</dbReference>
<protein>
    <recommendedName>
        <fullName evidence="2">Fructose-bisphosphate aldolase</fullName>
    </recommendedName>
</protein>
<dbReference type="InterPro" id="IPR041720">
    <property type="entry name" value="FbaB-like"/>
</dbReference>
<evidence type="ECO:0000313" key="1">
    <source>
        <dbReference type="EMBL" id="SVA70018.1"/>
    </source>
</evidence>
<dbReference type="EMBL" id="UINC01016902">
    <property type="protein sequence ID" value="SVA70018.1"/>
    <property type="molecule type" value="Genomic_DNA"/>
</dbReference>
<proteinExistence type="predicted"/>
<dbReference type="InterPro" id="IPR013785">
    <property type="entry name" value="Aldolase_TIM"/>
</dbReference>
<gene>
    <name evidence="1" type="ORF">METZ01_LOCUS122872</name>
</gene>
<reference evidence="1" key="1">
    <citation type="submission" date="2018-05" db="EMBL/GenBank/DDBJ databases">
        <authorList>
            <person name="Lanie J.A."/>
            <person name="Ng W.-L."/>
            <person name="Kazmierczak K.M."/>
            <person name="Andrzejewski T.M."/>
            <person name="Davidsen T.M."/>
            <person name="Wayne K.J."/>
            <person name="Tettelin H."/>
            <person name="Glass J.I."/>
            <person name="Rusch D."/>
            <person name="Podicherti R."/>
            <person name="Tsui H.-C.T."/>
            <person name="Winkler M.E."/>
        </authorList>
    </citation>
    <scope>NUCLEOTIDE SEQUENCE</scope>
</reference>
<sequence length="263" mass="28071">MLVKKSLRERRLFRDSGRSLVVAMDHARVFDSITGLKDANAVIREVINAGADAVLAPYGTAAASSASLGNGGLWLSVDTTRDTVTSVVEMALRLGADGIKVEAFPWCTPEDDFFGRYSGAETVLNAVCLAAECQKWGLPLMVEAIPFGWPSAHKKTPEQIAAACRIASEAGADYVKSFYSGDKASFKAVIENCSVPVLILGGEKISSDREILTMVRDAMDVGAVGITMGRNIWGHKNIGGMTAALEAIIHNDSSVETAYKLLD</sequence>
<dbReference type="AlphaFoldDB" id="A0A381XZ38"/>
<dbReference type="InterPro" id="IPR050456">
    <property type="entry name" value="DeoC/FbaB_aldolase"/>
</dbReference>
<dbReference type="PANTHER" id="PTHR47916:SF1">
    <property type="entry name" value="3-HYDROXY-5-PHOSPHONOOXYPENTANE-2,4-DIONE THIOLASE"/>
    <property type="match status" value="1"/>
</dbReference>
<dbReference type="PANTHER" id="PTHR47916">
    <property type="entry name" value="FRUCTOSE-BISPHOSPHATE ALDOLASE CLASS 1"/>
    <property type="match status" value="1"/>
</dbReference>
<dbReference type="InterPro" id="IPR002915">
    <property type="entry name" value="DeoC/FbaB/LacD_aldolase"/>
</dbReference>
<evidence type="ECO:0008006" key="2">
    <source>
        <dbReference type="Google" id="ProtNLM"/>
    </source>
</evidence>
<accession>A0A381XZ38</accession>
<dbReference type="SUPFAM" id="SSF51569">
    <property type="entry name" value="Aldolase"/>
    <property type="match status" value="1"/>
</dbReference>
<dbReference type="GO" id="GO:0004332">
    <property type="term" value="F:fructose-bisphosphate aldolase activity"/>
    <property type="evidence" value="ECO:0007669"/>
    <property type="project" value="InterPro"/>
</dbReference>
<dbReference type="PIRSF" id="PIRSF038992">
    <property type="entry name" value="Aldolase_Ia"/>
    <property type="match status" value="1"/>
</dbReference>
<dbReference type="SMART" id="SM01133">
    <property type="entry name" value="DeoC"/>
    <property type="match status" value="1"/>
</dbReference>
<name>A0A381XZ38_9ZZZZ</name>